<reference evidence="5 6" key="1">
    <citation type="submission" date="2014-07" db="EMBL/GenBank/DDBJ databases">
        <authorList>
            <person name="McCorrison J."/>
            <person name="Sanka R."/>
            <person name="Torralba M."/>
            <person name="Gillis M."/>
            <person name="Haft D.H."/>
            <person name="Methe B."/>
            <person name="Sutton G."/>
            <person name="Nelson K.E."/>
        </authorList>
    </citation>
    <scope>NUCLEOTIDE SEQUENCE [LARGE SCALE GENOMIC DNA]</scope>
    <source>
        <strain evidence="5 6">DNF00011</strain>
    </source>
</reference>
<protein>
    <recommendedName>
        <fullName evidence="4">HTH tetR-type domain-containing protein</fullName>
    </recommendedName>
</protein>
<feature type="compositionally biased region" description="Polar residues" evidence="3">
    <location>
        <begin position="8"/>
        <end position="29"/>
    </location>
</feature>
<evidence type="ECO:0000313" key="5">
    <source>
        <dbReference type="EMBL" id="KGF20032.1"/>
    </source>
</evidence>
<feature type="DNA-binding region" description="H-T-H motif" evidence="2">
    <location>
        <begin position="66"/>
        <end position="85"/>
    </location>
</feature>
<dbReference type="Proteomes" id="UP000053528">
    <property type="component" value="Unassembled WGS sequence"/>
</dbReference>
<feature type="region of interest" description="Disordered" evidence="3">
    <location>
        <begin position="8"/>
        <end position="37"/>
    </location>
</feature>
<accession>A0A095ZN67</accession>
<gene>
    <name evidence="5" type="ORF">HMPREF2128_07020</name>
</gene>
<dbReference type="EMBL" id="JRNH01000022">
    <property type="protein sequence ID" value="KGF20032.1"/>
    <property type="molecule type" value="Genomic_DNA"/>
</dbReference>
<proteinExistence type="predicted"/>
<dbReference type="RefSeq" id="WP_035756469.1">
    <property type="nucleotide sequence ID" value="NZ_JRNH01000022.1"/>
</dbReference>
<sequence length="260" mass="28437">MTINAVQCAQAAHSEQTAPQTAQSEQTDATDAKASDGVDPRIMRSRDTLITAMTELLREQPIDKITASMVAREAHTSRPTLYQHFGDLTGLTVAAAVHNLEQLLFTAWEQDGPVAGNHRGGSTRRSTDAIRNLLNHLQEDRDFFLNVTQGPSSYRVVQAIAHALARQLWNAFAYEEGLDTGNNPFATPAPLEEHHTDSNEPSLAQQLQFVSDGVAGAAIGWLTGTRDETVERLATTLQDLAQRVLWPQHRPGHATSIQTS</sequence>
<organism evidence="5 6">
    <name type="scientific">Pseudoglutamicibacter albus DNF00011</name>
    <dbReference type="NCBI Taxonomy" id="1401063"/>
    <lineage>
        <taxon>Bacteria</taxon>
        <taxon>Bacillati</taxon>
        <taxon>Actinomycetota</taxon>
        <taxon>Actinomycetes</taxon>
        <taxon>Micrococcales</taxon>
        <taxon>Micrococcaceae</taxon>
        <taxon>Pseudoglutamicibacter</taxon>
    </lineage>
</organism>
<dbReference type="PROSITE" id="PS50977">
    <property type="entry name" value="HTH_TETR_2"/>
    <property type="match status" value="1"/>
</dbReference>
<feature type="domain" description="HTH tetR-type" evidence="4">
    <location>
        <begin position="43"/>
        <end position="103"/>
    </location>
</feature>
<dbReference type="Gene3D" id="1.10.357.10">
    <property type="entry name" value="Tetracycline Repressor, domain 2"/>
    <property type="match status" value="1"/>
</dbReference>
<name>A0A095ZN67_9MICC</name>
<evidence type="ECO:0000313" key="6">
    <source>
        <dbReference type="Proteomes" id="UP000053528"/>
    </source>
</evidence>
<keyword evidence="1 2" id="KW-0238">DNA-binding</keyword>
<evidence type="ECO:0000256" key="2">
    <source>
        <dbReference type="PROSITE-ProRule" id="PRU00335"/>
    </source>
</evidence>
<dbReference type="InterPro" id="IPR009057">
    <property type="entry name" value="Homeodomain-like_sf"/>
</dbReference>
<evidence type="ECO:0000256" key="3">
    <source>
        <dbReference type="SAM" id="MobiDB-lite"/>
    </source>
</evidence>
<dbReference type="AlphaFoldDB" id="A0A095ZN67"/>
<evidence type="ECO:0000256" key="1">
    <source>
        <dbReference type="ARBA" id="ARBA00023125"/>
    </source>
</evidence>
<comment type="caution">
    <text evidence="5">The sequence shown here is derived from an EMBL/GenBank/DDBJ whole genome shotgun (WGS) entry which is preliminary data.</text>
</comment>
<dbReference type="Pfam" id="PF00440">
    <property type="entry name" value="TetR_N"/>
    <property type="match status" value="1"/>
</dbReference>
<dbReference type="InterPro" id="IPR001647">
    <property type="entry name" value="HTH_TetR"/>
</dbReference>
<dbReference type="GO" id="GO:0003677">
    <property type="term" value="F:DNA binding"/>
    <property type="evidence" value="ECO:0007669"/>
    <property type="project" value="UniProtKB-UniRule"/>
</dbReference>
<dbReference type="SUPFAM" id="SSF46689">
    <property type="entry name" value="Homeodomain-like"/>
    <property type="match status" value="1"/>
</dbReference>
<evidence type="ECO:0000259" key="4">
    <source>
        <dbReference type="PROSITE" id="PS50977"/>
    </source>
</evidence>